<dbReference type="GO" id="GO:0030170">
    <property type="term" value="F:pyridoxal phosphate binding"/>
    <property type="evidence" value="ECO:0007669"/>
    <property type="project" value="InterPro"/>
</dbReference>
<organism evidence="2 3">
    <name type="scientific">Gnomoniopsis smithogilvyi</name>
    <dbReference type="NCBI Taxonomy" id="1191159"/>
    <lineage>
        <taxon>Eukaryota</taxon>
        <taxon>Fungi</taxon>
        <taxon>Dikarya</taxon>
        <taxon>Ascomycota</taxon>
        <taxon>Pezizomycotina</taxon>
        <taxon>Sordariomycetes</taxon>
        <taxon>Sordariomycetidae</taxon>
        <taxon>Diaporthales</taxon>
        <taxon>Gnomoniaceae</taxon>
        <taxon>Gnomoniopsis</taxon>
    </lineage>
</organism>
<dbReference type="EMBL" id="JAPEVB010000007">
    <property type="protein sequence ID" value="KAJ4385523.1"/>
    <property type="molecule type" value="Genomic_DNA"/>
</dbReference>
<accession>A0A9W9CRW4</accession>
<dbReference type="Pfam" id="PF03473">
    <property type="entry name" value="MOSC"/>
    <property type="match status" value="1"/>
</dbReference>
<comment type="caution">
    <text evidence="2">The sequence shown here is derived from an EMBL/GenBank/DDBJ whole genome shotgun (WGS) entry which is preliminary data.</text>
</comment>
<dbReference type="SUPFAM" id="SSF50800">
    <property type="entry name" value="PK beta-barrel domain-like"/>
    <property type="match status" value="1"/>
</dbReference>
<dbReference type="GO" id="GO:0003824">
    <property type="term" value="F:catalytic activity"/>
    <property type="evidence" value="ECO:0007669"/>
    <property type="project" value="InterPro"/>
</dbReference>
<dbReference type="SUPFAM" id="SSF141673">
    <property type="entry name" value="MOSC N-terminal domain-like"/>
    <property type="match status" value="1"/>
</dbReference>
<gene>
    <name evidence="2" type="ORF">N0V93_009952</name>
</gene>
<name>A0A9W9CRW4_9PEZI</name>
<dbReference type="AlphaFoldDB" id="A0A9W9CRW4"/>
<sequence length="330" mass="37758">MKVTQLYVYPIKSLRGIALQHAKLDRQGVQYDRKFMLLKAQDDGNYESVEVVKFPACALFIQEIVDGKIVVRYKIPEEPLFPPTSEQKTTIEIPLEPDISGLDTVEVDLYKSKGFGYRMPDAYSSWFSSCLGFETVLVYIGDAKRPVLGTLSPYARQQQNQGWFSSIKSYLTGAEDPHWLTFTCVAAYLIATEASTEDVSRRLPPGEKMDVRKFRPNIVIDGEEPFDEDFWGEIVVHNRDSPRFTLTGNCGRCVSINVDYKTGRRGTGQSGNVLKTMMRDRRVDLGNKWSPIFGRYGFLENEEAEIWVGDEVTVTKRLDERCVWDWPPYK</sequence>
<keyword evidence="3" id="KW-1185">Reference proteome</keyword>
<protein>
    <recommendedName>
        <fullName evidence="1">MOSC domain-containing protein</fullName>
    </recommendedName>
</protein>
<dbReference type="PANTHER" id="PTHR14237">
    <property type="entry name" value="MOLYBDOPTERIN COFACTOR SULFURASE MOSC"/>
    <property type="match status" value="1"/>
</dbReference>
<proteinExistence type="predicted"/>
<evidence type="ECO:0000259" key="1">
    <source>
        <dbReference type="PROSITE" id="PS51340"/>
    </source>
</evidence>
<dbReference type="GO" id="GO:0030151">
    <property type="term" value="F:molybdenum ion binding"/>
    <property type="evidence" value="ECO:0007669"/>
    <property type="project" value="InterPro"/>
</dbReference>
<dbReference type="InterPro" id="IPR011037">
    <property type="entry name" value="Pyrv_Knase-like_insert_dom_sf"/>
</dbReference>
<reference evidence="2" key="1">
    <citation type="submission" date="2022-10" db="EMBL/GenBank/DDBJ databases">
        <title>Tapping the CABI collections for fungal endophytes: first genome assemblies for Collariella, Neodidymelliopsis, Ascochyta clinopodiicola, Didymella pomorum, Didymosphaeria variabile, Neocosmospora piperis and Neocucurbitaria cava.</title>
        <authorList>
            <person name="Hill R."/>
        </authorList>
    </citation>
    <scope>NUCLEOTIDE SEQUENCE</scope>
    <source>
        <strain evidence="2">IMI 355082</strain>
    </source>
</reference>
<dbReference type="InterPro" id="IPR005303">
    <property type="entry name" value="MOCOS_middle"/>
</dbReference>
<dbReference type="PANTHER" id="PTHR14237:SF34">
    <property type="entry name" value="MOSC DOMAIN PROTEIN (AFU_ORTHOLOGUE AFUA_2G07820)"/>
    <property type="match status" value="1"/>
</dbReference>
<dbReference type="OrthoDB" id="17255at2759"/>
<dbReference type="InterPro" id="IPR005302">
    <property type="entry name" value="MoCF_Sase_C"/>
</dbReference>
<dbReference type="Pfam" id="PF03476">
    <property type="entry name" value="MOSC_N"/>
    <property type="match status" value="1"/>
</dbReference>
<dbReference type="Proteomes" id="UP001140453">
    <property type="component" value="Unassembled WGS sequence"/>
</dbReference>
<dbReference type="PROSITE" id="PS51340">
    <property type="entry name" value="MOSC"/>
    <property type="match status" value="1"/>
</dbReference>
<evidence type="ECO:0000313" key="2">
    <source>
        <dbReference type="EMBL" id="KAJ4385523.1"/>
    </source>
</evidence>
<feature type="domain" description="MOSC" evidence="1">
    <location>
        <begin position="152"/>
        <end position="315"/>
    </location>
</feature>
<evidence type="ECO:0000313" key="3">
    <source>
        <dbReference type="Proteomes" id="UP001140453"/>
    </source>
</evidence>